<dbReference type="Pfam" id="PF01609">
    <property type="entry name" value="DDE_Tnp_1"/>
    <property type="match status" value="1"/>
</dbReference>
<dbReference type="InterPro" id="IPR047647">
    <property type="entry name" value="ISAs1_transpos"/>
</dbReference>
<dbReference type="AlphaFoldDB" id="A0A8K2A6Y7"/>
<organism evidence="2 3">
    <name type="scientific">Petrachloros mirabilis ULC683</name>
    <dbReference type="NCBI Taxonomy" id="2781853"/>
    <lineage>
        <taxon>Bacteria</taxon>
        <taxon>Bacillati</taxon>
        <taxon>Cyanobacteriota</taxon>
        <taxon>Cyanophyceae</taxon>
        <taxon>Synechococcales</taxon>
        <taxon>Petrachlorosaceae</taxon>
        <taxon>Petrachloros</taxon>
        <taxon>Petrachloros mirabilis</taxon>
    </lineage>
</organism>
<comment type="caution">
    <text evidence="2">The sequence shown here is derived from an EMBL/GenBank/DDBJ whole genome shotgun (WGS) entry which is preliminary data.</text>
</comment>
<evidence type="ECO:0000313" key="3">
    <source>
        <dbReference type="Proteomes" id="UP000607397"/>
    </source>
</evidence>
<dbReference type="Proteomes" id="UP000607397">
    <property type="component" value="Unassembled WGS sequence"/>
</dbReference>
<sequence>MRYILKKTLEQIISSGNNYLVAVKANQPKLFNEIARQFEQAPILSVQTETEKTRTRQTQRSVMIINTVEGIDSDWVGVERFIRVQRSDTRDNEPYDQTVFYMSSLSFDAGGFAEYIRAHWQIENCLH</sequence>
<name>A0A8K2A6Y7_9CYAN</name>
<dbReference type="EMBL" id="WVIC01000005">
    <property type="protein sequence ID" value="NCJ05679.1"/>
    <property type="molecule type" value="Genomic_DNA"/>
</dbReference>
<keyword evidence="3" id="KW-1185">Reference proteome</keyword>
<feature type="domain" description="Transposase IS4-like" evidence="1">
    <location>
        <begin position="3"/>
        <end position="124"/>
    </location>
</feature>
<accession>A0A8K2A6Y7</accession>
<dbReference type="GO" id="GO:0003677">
    <property type="term" value="F:DNA binding"/>
    <property type="evidence" value="ECO:0007669"/>
    <property type="project" value="InterPro"/>
</dbReference>
<evidence type="ECO:0000259" key="1">
    <source>
        <dbReference type="Pfam" id="PF01609"/>
    </source>
</evidence>
<dbReference type="RefSeq" id="WP_161824152.1">
    <property type="nucleotide sequence ID" value="NZ_WVIC01000005.1"/>
</dbReference>
<protein>
    <submittedName>
        <fullName evidence="2">ISAs1 family transposase</fullName>
    </submittedName>
</protein>
<gene>
    <name evidence="2" type="ORF">GS597_03970</name>
</gene>
<dbReference type="InterPro" id="IPR002559">
    <property type="entry name" value="Transposase_11"/>
</dbReference>
<dbReference type="PANTHER" id="PTHR30298:SF0">
    <property type="entry name" value="PROTEIN YBFL-RELATED"/>
    <property type="match status" value="1"/>
</dbReference>
<proteinExistence type="predicted"/>
<dbReference type="NCBIfam" id="NF033564">
    <property type="entry name" value="transpos_ISAs1"/>
    <property type="match status" value="1"/>
</dbReference>
<dbReference type="GO" id="GO:0006313">
    <property type="term" value="P:DNA transposition"/>
    <property type="evidence" value="ECO:0007669"/>
    <property type="project" value="InterPro"/>
</dbReference>
<dbReference type="InterPro" id="IPR051698">
    <property type="entry name" value="Transposase_11-like"/>
</dbReference>
<dbReference type="PANTHER" id="PTHR30298">
    <property type="entry name" value="H REPEAT-ASSOCIATED PREDICTED TRANSPOSASE"/>
    <property type="match status" value="1"/>
</dbReference>
<reference evidence="2" key="1">
    <citation type="submission" date="2019-12" db="EMBL/GenBank/DDBJ databases">
        <title>High-Quality draft genome sequences of three cyanobacteria isolated from the limestone walls of the Old Cathedral of Coimbra.</title>
        <authorList>
            <person name="Tiago I."/>
            <person name="Soares F."/>
            <person name="Portugal A."/>
        </authorList>
    </citation>
    <scope>NUCLEOTIDE SEQUENCE [LARGE SCALE GENOMIC DNA]</scope>
    <source>
        <strain evidence="2">C</strain>
    </source>
</reference>
<dbReference type="GO" id="GO:0004803">
    <property type="term" value="F:transposase activity"/>
    <property type="evidence" value="ECO:0007669"/>
    <property type="project" value="InterPro"/>
</dbReference>
<evidence type="ECO:0000313" key="2">
    <source>
        <dbReference type="EMBL" id="NCJ05679.1"/>
    </source>
</evidence>